<dbReference type="PANTHER" id="PTHR11905:SF159">
    <property type="entry name" value="ADAM METALLOPROTEASE"/>
    <property type="match status" value="1"/>
</dbReference>
<evidence type="ECO:0000259" key="3">
    <source>
        <dbReference type="PROSITE" id="PS50215"/>
    </source>
</evidence>
<sequence>MTGKNWKIKLTVEDINIAIRQYYSYIFEQIDRRFANIDNKQLQIRIRFSDILILESNTSPPWTQGDPETEVVEARELLSKFQDWVIAKSFLGNYDHVMLFTRYDLKGGGMNSVAGLAYIGGICTRSSVSVVEDRHSNQLVTIATHELGHSLGCWHDGDKDTCSSENNNIMSEVSEISRDLSKNRNSWIFSDCSVQQFQSNLLNKYHDGYGEICALMFCWVSRDSCSFHVALDGTFCGTNKVCSNGFCIGNSDSSKTSAMSAPAEFCPFGDQLPPLEPEGAVCSQVVRDEPYKCYERELYASCCASCNAIHTILPGCEYGDKKSSCASVGRFECLIDSSTCCATCAVYAADLKDWKFPVVVGVVVIGTCLIGIMIYYMVRRLLHKKSRTSGCMVSYTNELPEHQRTQVFAV</sequence>
<evidence type="ECO:0000313" key="5">
    <source>
        <dbReference type="Proteomes" id="UP001164746"/>
    </source>
</evidence>
<organism evidence="4 5">
    <name type="scientific">Mya arenaria</name>
    <name type="common">Soft-shell clam</name>
    <dbReference type="NCBI Taxonomy" id="6604"/>
    <lineage>
        <taxon>Eukaryota</taxon>
        <taxon>Metazoa</taxon>
        <taxon>Spiralia</taxon>
        <taxon>Lophotrochozoa</taxon>
        <taxon>Mollusca</taxon>
        <taxon>Bivalvia</taxon>
        <taxon>Autobranchia</taxon>
        <taxon>Heteroconchia</taxon>
        <taxon>Euheterodonta</taxon>
        <taxon>Imparidentia</taxon>
        <taxon>Neoheterodontei</taxon>
        <taxon>Myida</taxon>
        <taxon>Myoidea</taxon>
        <taxon>Myidae</taxon>
        <taxon>Mya</taxon>
    </lineage>
</organism>
<name>A0ABY7F6H9_MYAAR</name>
<evidence type="ECO:0000313" key="4">
    <source>
        <dbReference type="EMBL" id="WAR17788.1"/>
    </source>
</evidence>
<gene>
    <name evidence="4" type="ORF">MAR_032382</name>
</gene>
<evidence type="ECO:0000256" key="2">
    <source>
        <dbReference type="SAM" id="Phobius"/>
    </source>
</evidence>
<keyword evidence="1" id="KW-0862">Zinc</keyword>
<keyword evidence="2" id="KW-1133">Transmembrane helix</keyword>
<keyword evidence="1" id="KW-0479">Metal-binding</keyword>
<protein>
    <submittedName>
        <fullName evidence="4">MIG17-like protein</fullName>
    </submittedName>
</protein>
<dbReference type="PANTHER" id="PTHR11905">
    <property type="entry name" value="ADAM A DISINTEGRIN AND METALLOPROTEASE DOMAIN"/>
    <property type="match status" value="1"/>
</dbReference>
<keyword evidence="2" id="KW-0812">Transmembrane</keyword>
<keyword evidence="2" id="KW-0472">Membrane</keyword>
<accession>A0ABY7F6H9</accession>
<feature type="domain" description="Peptidase M12B" evidence="3">
    <location>
        <begin position="62"/>
        <end position="203"/>
    </location>
</feature>
<feature type="transmembrane region" description="Helical" evidence="2">
    <location>
        <begin position="354"/>
        <end position="378"/>
    </location>
</feature>
<dbReference type="InterPro" id="IPR024079">
    <property type="entry name" value="MetalloPept_cat_dom_sf"/>
</dbReference>
<feature type="active site" evidence="1">
    <location>
        <position position="146"/>
    </location>
</feature>
<feature type="binding site" evidence="1">
    <location>
        <position position="149"/>
    </location>
    <ligand>
        <name>Zn(2+)</name>
        <dbReference type="ChEBI" id="CHEBI:29105"/>
        <note>catalytic</note>
    </ligand>
</feature>
<dbReference type="EMBL" id="CP111021">
    <property type="protein sequence ID" value="WAR17788.1"/>
    <property type="molecule type" value="Genomic_DNA"/>
</dbReference>
<comment type="caution">
    <text evidence="1">Lacks conserved residue(s) required for the propagation of feature annotation.</text>
</comment>
<dbReference type="SUPFAM" id="SSF55486">
    <property type="entry name" value="Metalloproteases ('zincins'), catalytic domain"/>
    <property type="match status" value="1"/>
</dbReference>
<feature type="binding site" evidence="1">
    <location>
        <position position="145"/>
    </location>
    <ligand>
        <name>Zn(2+)</name>
        <dbReference type="ChEBI" id="CHEBI:29105"/>
        <note>catalytic</note>
    </ligand>
</feature>
<evidence type="ECO:0000256" key="1">
    <source>
        <dbReference type="PROSITE-ProRule" id="PRU00276"/>
    </source>
</evidence>
<dbReference type="Pfam" id="PF01421">
    <property type="entry name" value="Reprolysin"/>
    <property type="match status" value="1"/>
</dbReference>
<keyword evidence="5" id="KW-1185">Reference proteome</keyword>
<dbReference type="Proteomes" id="UP001164746">
    <property type="component" value="Chromosome 10"/>
</dbReference>
<dbReference type="PROSITE" id="PS50215">
    <property type="entry name" value="ADAM_MEPRO"/>
    <property type="match status" value="1"/>
</dbReference>
<dbReference type="Gene3D" id="3.40.390.10">
    <property type="entry name" value="Collagenase (Catalytic Domain)"/>
    <property type="match status" value="1"/>
</dbReference>
<feature type="binding site" evidence="1">
    <location>
        <position position="155"/>
    </location>
    <ligand>
        <name>Zn(2+)</name>
        <dbReference type="ChEBI" id="CHEBI:29105"/>
        <note>catalytic</note>
    </ligand>
</feature>
<dbReference type="InterPro" id="IPR001590">
    <property type="entry name" value="Peptidase_M12B"/>
</dbReference>
<proteinExistence type="predicted"/>
<reference evidence="4" key="1">
    <citation type="submission" date="2022-11" db="EMBL/GenBank/DDBJ databases">
        <title>Centuries of genome instability and evolution in soft-shell clam transmissible cancer (bioRxiv).</title>
        <authorList>
            <person name="Hart S.F.M."/>
            <person name="Yonemitsu M.A."/>
            <person name="Giersch R.M."/>
            <person name="Beal B.F."/>
            <person name="Arriagada G."/>
            <person name="Davis B.W."/>
            <person name="Ostrander E.A."/>
            <person name="Goff S.P."/>
            <person name="Metzger M.J."/>
        </authorList>
    </citation>
    <scope>NUCLEOTIDE SEQUENCE</scope>
    <source>
        <strain evidence="4">MELC-2E11</strain>
        <tissue evidence="4">Siphon/mantle</tissue>
    </source>
</reference>